<feature type="compositionally biased region" description="Basic residues" evidence="2">
    <location>
        <begin position="795"/>
        <end position="808"/>
    </location>
</feature>
<evidence type="ECO:0000313" key="4">
    <source>
        <dbReference type="EMBL" id="KAL0008527.1"/>
    </source>
</evidence>
<dbReference type="PROSITE" id="PS50158">
    <property type="entry name" value="ZF_CCHC"/>
    <property type="match status" value="1"/>
</dbReference>
<feature type="compositionally biased region" description="Acidic residues" evidence="2">
    <location>
        <begin position="222"/>
        <end position="243"/>
    </location>
</feature>
<evidence type="ECO:0000313" key="5">
    <source>
        <dbReference type="Proteomes" id="UP001459277"/>
    </source>
</evidence>
<reference evidence="4 5" key="1">
    <citation type="submission" date="2024-01" db="EMBL/GenBank/DDBJ databases">
        <title>A telomere-to-telomere, gap-free genome of sweet tea (Lithocarpus litseifolius).</title>
        <authorList>
            <person name="Zhou J."/>
        </authorList>
    </citation>
    <scope>NUCLEOTIDE SEQUENCE [LARGE SCALE GENOMIC DNA]</scope>
    <source>
        <strain evidence="4">Zhou-2022a</strain>
        <tissue evidence="4">Leaf</tissue>
    </source>
</reference>
<dbReference type="InterPro" id="IPR006564">
    <property type="entry name" value="Znf_PMZ"/>
</dbReference>
<keyword evidence="1" id="KW-0479">Metal-binding</keyword>
<feature type="compositionally biased region" description="Polar residues" evidence="2">
    <location>
        <begin position="847"/>
        <end position="861"/>
    </location>
</feature>
<gene>
    <name evidence="4" type="ORF">SO802_010029</name>
</gene>
<dbReference type="Pfam" id="PF26130">
    <property type="entry name" value="PB1-like"/>
    <property type="match status" value="1"/>
</dbReference>
<keyword evidence="5" id="KW-1185">Reference proteome</keyword>
<proteinExistence type="predicted"/>
<feature type="region of interest" description="Disordered" evidence="2">
    <location>
        <begin position="781"/>
        <end position="869"/>
    </location>
</feature>
<keyword evidence="1" id="KW-0862">Zinc</keyword>
<feature type="compositionally biased region" description="Basic and acidic residues" evidence="2">
    <location>
        <begin position="181"/>
        <end position="190"/>
    </location>
</feature>
<comment type="caution">
    <text evidence="4">The sequence shown here is derived from an EMBL/GenBank/DDBJ whole genome shotgun (WGS) entry which is preliminary data.</text>
</comment>
<dbReference type="InterPro" id="IPR001878">
    <property type="entry name" value="Znf_CCHC"/>
</dbReference>
<dbReference type="GO" id="GO:0008270">
    <property type="term" value="F:zinc ion binding"/>
    <property type="evidence" value="ECO:0007669"/>
    <property type="project" value="UniProtKB-KW"/>
</dbReference>
<feature type="compositionally biased region" description="Basic residues" evidence="2">
    <location>
        <begin position="826"/>
        <end position="840"/>
    </location>
</feature>
<dbReference type="AlphaFoldDB" id="A0AAW2DD65"/>
<accession>A0AAW2DD65</accession>
<dbReference type="EMBL" id="JAZDWU010000003">
    <property type="protein sequence ID" value="KAL0008527.1"/>
    <property type="molecule type" value="Genomic_DNA"/>
</dbReference>
<evidence type="ECO:0000256" key="2">
    <source>
        <dbReference type="SAM" id="MobiDB-lite"/>
    </source>
</evidence>
<dbReference type="PANTHER" id="PTHR31973:SF187">
    <property type="entry name" value="MUTATOR TRANSPOSASE MUDRA PROTEIN"/>
    <property type="match status" value="1"/>
</dbReference>
<feature type="region of interest" description="Disordered" evidence="2">
    <location>
        <begin position="222"/>
        <end position="255"/>
    </location>
</feature>
<organism evidence="4 5">
    <name type="scientific">Lithocarpus litseifolius</name>
    <dbReference type="NCBI Taxonomy" id="425828"/>
    <lineage>
        <taxon>Eukaryota</taxon>
        <taxon>Viridiplantae</taxon>
        <taxon>Streptophyta</taxon>
        <taxon>Embryophyta</taxon>
        <taxon>Tracheophyta</taxon>
        <taxon>Spermatophyta</taxon>
        <taxon>Magnoliopsida</taxon>
        <taxon>eudicotyledons</taxon>
        <taxon>Gunneridae</taxon>
        <taxon>Pentapetalae</taxon>
        <taxon>rosids</taxon>
        <taxon>fabids</taxon>
        <taxon>Fagales</taxon>
        <taxon>Fagaceae</taxon>
        <taxon>Lithocarpus</taxon>
    </lineage>
</organism>
<dbReference type="InterPro" id="IPR058594">
    <property type="entry name" value="PB1-like_dom_pln"/>
</dbReference>
<dbReference type="PANTHER" id="PTHR31973">
    <property type="entry name" value="POLYPROTEIN, PUTATIVE-RELATED"/>
    <property type="match status" value="1"/>
</dbReference>
<sequence>MDDLFTMHVHHGGQFTESIEEYVGGEVGVVENCDPDEWSKVEIEAICRDFGYTAMSRLWYIKPGNNEESRVFHLIKDDKDAMLMTELVRGHGQIHVYVEHPAYDPILINGGNRVTLEVVVGNEHVDFVDVSDYEGEPAYVAYYNGKGYYDDFDEDGSSNGDDDFDGHQYFYEGDMDDDFGKDDRGDRDSGENLAPTNGDGVQTDFDVEIIGCRRPGKELVVDEPEEDGAITSDNSDDSWENEVEAPVPDQMGAGVKNSDYTSEELLSLTESLDDEGVDDSGSEGHGGVCGGWGVRFVKNDKLRVRAKCQPPCKFTTYLAKMSREMTYQLKTLNLEHTCTRSYKNPRCIAKFLAKKLMKKVRRQPDIRLKDIQDAVHEKYVVHISAGKASRAKERAQEFVDGTFTEQYNQLWDYCAELKRSSPGSTVLMKTHTFNKGDLAVEMDLHTGVPYFEGLYICWAGCKDGLLAGRRPLIGLDACHLKHEVGRQLMVAVARDPNEEYFPLAVAVVEAETKDSWTWFINLLLADIGDSKRWAFITDQQKGLVQAFADNWPHYEHRICCRHLYNNLRKQHPGLLIRDLFWRAAKATYAQEFERLLNEVKDVDEGAYFWLKGHTITVWARHMFRSDGLTDTILNNMCESFNSRIIKFRGKPIISMLEDIRLYLINRSQQNRLSILKVESELCSKVCKRLHREKMGSSRWSACWASDTRFEVKNGLVSFIMDLSRRTCSCRKWNISGIPCCYAISCIFFNREAAEKYIDECYRVSTYKACYEPVIDPINGQNMWTPTRLPPVQPPIKRRPPGRPKKKRAREPNEPSKGHSKGLGIAKRCKSCGKIGHNKRSCKGEVGGNSSLPTATASGPNRRSSRPKHV</sequence>
<dbReference type="GO" id="GO:0003676">
    <property type="term" value="F:nucleic acid binding"/>
    <property type="evidence" value="ECO:0007669"/>
    <property type="project" value="InterPro"/>
</dbReference>
<name>A0AAW2DD65_9ROSI</name>
<dbReference type="Proteomes" id="UP001459277">
    <property type="component" value="Unassembled WGS sequence"/>
</dbReference>
<evidence type="ECO:0000259" key="3">
    <source>
        <dbReference type="PROSITE" id="PS50158"/>
    </source>
</evidence>
<evidence type="ECO:0000256" key="1">
    <source>
        <dbReference type="PROSITE-ProRule" id="PRU00047"/>
    </source>
</evidence>
<dbReference type="Pfam" id="PF10551">
    <property type="entry name" value="MULE"/>
    <property type="match status" value="1"/>
</dbReference>
<feature type="region of interest" description="Disordered" evidence="2">
    <location>
        <begin position="153"/>
        <end position="202"/>
    </location>
</feature>
<keyword evidence="1" id="KW-0863">Zinc-finger</keyword>
<feature type="compositionally biased region" description="Acidic residues" evidence="2">
    <location>
        <begin position="153"/>
        <end position="164"/>
    </location>
</feature>
<feature type="domain" description="CCHC-type" evidence="3">
    <location>
        <begin position="827"/>
        <end position="842"/>
    </location>
</feature>
<dbReference type="InterPro" id="IPR018289">
    <property type="entry name" value="MULE_transposase_dom"/>
</dbReference>
<protein>
    <recommendedName>
        <fullName evidence="3">CCHC-type domain-containing protein</fullName>
    </recommendedName>
</protein>
<dbReference type="SMART" id="SM00575">
    <property type="entry name" value="ZnF_PMZ"/>
    <property type="match status" value="1"/>
</dbReference>